<sequence>MTDLAFSLWPELAAALALGLVVGALTGLPRERFALASTAILLVGLAVLAGLAVLRTVAGGTGLWIETAALVLGAYLAGCVLGGLGRAASGRPL</sequence>
<evidence type="ECO:0000256" key="1">
    <source>
        <dbReference type="SAM" id="Phobius"/>
    </source>
</evidence>
<protein>
    <submittedName>
        <fullName evidence="2">CHASE2 domain-containing sensor protein</fullName>
    </submittedName>
</protein>
<gene>
    <name evidence="2" type="ORF">HNR51_002091</name>
</gene>
<evidence type="ECO:0000313" key="3">
    <source>
        <dbReference type="Proteomes" id="UP000543554"/>
    </source>
</evidence>
<dbReference type="RefSeq" id="WP_182554869.1">
    <property type="nucleotide sequence ID" value="NZ_BPRF01000045.1"/>
</dbReference>
<dbReference type="Proteomes" id="UP000543554">
    <property type="component" value="Unassembled WGS sequence"/>
</dbReference>
<evidence type="ECO:0000313" key="2">
    <source>
        <dbReference type="EMBL" id="MBA8913013.1"/>
    </source>
</evidence>
<organism evidence="2 3">
    <name type="scientific">Methylorubrum thiocyanatum</name>
    <dbReference type="NCBI Taxonomy" id="47958"/>
    <lineage>
        <taxon>Bacteria</taxon>
        <taxon>Pseudomonadati</taxon>
        <taxon>Pseudomonadota</taxon>
        <taxon>Alphaproteobacteria</taxon>
        <taxon>Hyphomicrobiales</taxon>
        <taxon>Methylobacteriaceae</taxon>
        <taxon>Methylorubrum</taxon>
    </lineage>
</organism>
<keyword evidence="1" id="KW-1133">Transmembrane helix</keyword>
<accession>A0AA40S1T3</accession>
<dbReference type="AlphaFoldDB" id="A0AA40S1T3"/>
<name>A0AA40S1T3_9HYPH</name>
<dbReference type="EMBL" id="JACJIB010000003">
    <property type="protein sequence ID" value="MBA8913013.1"/>
    <property type="molecule type" value="Genomic_DNA"/>
</dbReference>
<feature type="transmembrane region" description="Helical" evidence="1">
    <location>
        <begin position="63"/>
        <end position="84"/>
    </location>
</feature>
<keyword evidence="3" id="KW-1185">Reference proteome</keyword>
<feature type="transmembrane region" description="Helical" evidence="1">
    <location>
        <begin position="6"/>
        <end position="26"/>
    </location>
</feature>
<feature type="transmembrane region" description="Helical" evidence="1">
    <location>
        <begin position="33"/>
        <end position="57"/>
    </location>
</feature>
<keyword evidence="1" id="KW-0812">Transmembrane</keyword>
<reference evidence="2 3" key="1">
    <citation type="submission" date="2020-08" db="EMBL/GenBank/DDBJ databases">
        <title>Genomic Encyclopedia of Type Strains, Phase IV (KMG-IV): sequencing the most valuable type-strain genomes for metagenomic binning, comparative biology and taxonomic classification.</title>
        <authorList>
            <person name="Goeker M."/>
        </authorList>
    </citation>
    <scope>NUCLEOTIDE SEQUENCE [LARGE SCALE GENOMIC DNA]</scope>
    <source>
        <strain evidence="2 3">DSM 11490</strain>
    </source>
</reference>
<comment type="caution">
    <text evidence="2">The sequence shown here is derived from an EMBL/GenBank/DDBJ whole genome shotgun (WGS) entry which is preliminary data.</text>
</comment>
<proteinExistence type="predicted"/>
<keyword evidence="1" id="KW-0472">Membrane</keyword>